<name>A0A0K1QAJ6_9BACT</name>
<sequence length="494" mass="51813">MHASADVVPVADTAAVPIADSAAAAAEAAAAAVIPARPISFDDISLKASSGLAWRRKASATRAAYDAVKVKPFMSQLELNQTPLKSRGAPGVALLDYDGDGDVDIYVTNGPGRANSLFQNQLAQTGQAKFIDVALTAGVGAADQDSTGVCYGDIDNDGDEDLFVLGRMEPNRLFRNDGGTFSEIATSANVGGGSLGHASCTMGDINNDGLLDILVANSFDWARQDAIYTQYFGYNHRNQLYINRGANHFDEVLGSTGADKLANMPPGDSTISWAAAFVDIDQDGDVDIIHADDQAAMAPRSFGGVDRGYLQTFKNNGTGQFTNVTASMGLNSVSQWMGLAFGDLNSDGIIDMFATSMGAYFIPQVGMPIPKELTASRWWIGGANGFTDPGRGALGTTPTAGARAWRTTTTTVTRTSSSSATWMMVRSSARTIRVSSSATTAMPTSRGTRPRQRRPPSASSAATSTAWPSATSTATASSTSSTRPAAMRTRTCRS</sequence>
<proteinExistence type="predicted"/>
<dbReference type="SUPFAM" id="SSF69318">
    <property type="entry name" value="Integrin alpha N-terminal domain"/>
    <property type="match status" value="1"/>
</dbReference>
<feature type="compositionally biased region" description="Polar residues" evidence="2">
    <location>
        <begin position="431"/>
        <end position="447"/>
    </location>
</feature>
<keyword evidence="1" id="KW-0732">Signal</keyword>
<keyword evidence="4" id="KW-1185">Reference proteome</keyword>
<feature type="region of interest" description="Disordered" evidence="2">
    <location>
        <begin position="431"/>
        <end position="494"/>
    </location>
</feature>
<dbReference type="STRING" id="1391654.AKJ09_09365"/>
<dbReference type="EMBL" id="CP012333">
    <property type="protein sequence ID" value="AKV02702.1"/>
    <property type="molecule type" value="Genomic_DNA"/>
</dbReference>
<accession>A0A0K1QAJ6</accession>
<dbReference type="InterPro" id="IPR027039">
    <property type="entry name" value="Crtac1"/>
</dbReference>
<dbReference type="PANTHER" id="PTHR16026:SF0">
    <property type="entry name" value="CARTILAGE ACIDIC PROTEIN 1"/>
    <property type="match status" value="1"/>
</dbReference>
<dbReference type="InterPro" id="IPR028994">
    <property type="entry name" value="Integrin_alpha_N"/>
</dbReference>
<dbReference type="InterPro" id="IPR013517">
    <property type="entry name" value="FG-GAP"/>
</dbReference>
<organism evidence="3 4">
    <name type="scientific">Labilithrix luteola</name>
    <dbReference type="NCBI Taxonomy" id="1391654"/>
    <lineage>
        <taxon>Bacteria</taxon>
        <taxon>Pseudomonadati</taxon>
        <taxon>Myxococcota</taxon>
        <taxon>Polyangia</taxon>
        <taxon>Polyangiales</taxon>
        <taxon>Labilitrichaceae</taxon>
        <taxon>Labilithrix</taxon>
    </lineage>
</organism>
<dbReference type="KEGG" id="llu:AKJ09_09365"/>
<gene>
    <name evidence="3" type="ORF">AKJ09_09365</name>
</gene>
<dbReference type="AlphaFoldDB" id="A0A0K1QAJ6"/>
<protein>
    <submittedName>
        <fullName evidence="3">ASPIC/UnbV domain-containing protein</fullName>
    </submittedName>
</protein>
<evidence type="ECO:0000313" key="3">
    <source>
        <dbReference type="EMBL" id="AKV02702.1"/>
    </source>
</evidence>
<evidence type="ECO:0000313" key="4">
    <source>
        <dbReference type="Proteomes" id="UP000064967"/>
    </source>
</evidence>
<dbReference type="PANTHER" id="PTHR16026">
    <property type="entry name" value="CARTILAGE ACIDIC PROTEIN 1"/>
    <property type="match status" value="1"/>
</dbReference>
<reference evidence="3 4" key="1">
    <citation type="submission" date="2015-08" db="EMBL/GenBank/DDBJ databases">
        <authorList>
            <person name="Babu N.S."/>
            <person name="Beckwith C.J."/>
            <person name="Beseler K.G."/>
            <person name="Brison A."/>
            <person name="Carone J.V."/>
            <person name="Caskin T.P."/>
            <person name="Diamond M."/>
            <person name="Durham M.E."/>
            <person name="Foxe J.M."/>
            <person name="Go M."/>
            <person name="Henderson B.A."/>
            <person name="Jones I.B."/>
            <person name="McGettigan J.A."/>
            <person name="Micheletti S.J."/>
            <person name="Nasrallah M.E."/>
            <person name="Ortiz D."/>
            <person name="Piller C.R."/>
            <person name="Privatt S.R."/>
            <person name="Schneider S.L."/>
            <person name="Sharp S."/>
            <person name="Smith T.C."/>
            <person name="Stanton J.D."/>
            <person name="Ullery H.E."/>
            <person name="Wilson R.J."/>
            <person name="Serrano M.G."/>
            <person name="Buck G."/>
            <person name="Lee V."/>
            <person name="Wang Y."/>
            <person name="Carvalho R."/>
            <person name="Voegtly L."/>
            <person name="Shi R."/>
            <person name="Duckworth R."/>
            <person name="Johnson A."/>
            <person name="Loviza R."/>
            <person name="Walstead R."/>
            <person name="Shah Z."/>
            <person name="Kiflezghi M."/>
            <person name="Wade K."/>
            <person name="Ball S.L."/>
            <person name="Bradley K.W."/>
            <person name="Asai D.J."/>
            <person name="Bowman C.A."/>
            <person name="Russell D.A."/>
            <person name="Pope W.H."/>
            <person name="Jacobs-Sera D."/>
            <person name="Hendrix R.W."/>
            <person name="Hatfull G.F."/>
        </authorList>
    </citation>
    <scope>NUCLEOTIDE SEQUENCE [LARGE SCALE GENOMIC DNA]</scope>
    <source>
        <strain evidence="3 4">DSM 27648</strain>
    </source>
</reference>
<feature type="compositionally biased region" description="Low complexity" evidence="2">
    <location>
        <begin position="455"/>
        <end position="494"/>
    </location>
</feature>
<evidence type="ECO:0000256" key="2">
    <source>
        <dbReference type="SAM" id="MobiDB-lite"/>
    </source>
</evidence>
<evidence type="ECO:0000256" key="1">
    <source>
        <dbReference type="ARBA" id="ARBA00022729"/>
    </source>
</evidence>
<dbReference type="Gene3D" id="2.130.10.130">
    <property type="entry name" value="Integrin alpha, N-terminal"/>
    <property type="match status" value="1"/>
</dbReference>
<dbReference type="Pfam" id="PF13517">
    <property type="entry name" value="FG-GAP_3"/>
    <property type="match status" value="2"/>
</dbReference>
<dbReference type="Proteomes" id="UP000064967">
    <property type="component" value="Chromosome"/>
</dbReference>